<dbReference type="KEGG" id="goq:ACH46_15725"/>
<protein>
    <submittedName>
        <fullName evidence="2">Uncharacterized protein</fullName>
    </submittedName>
</protein>
<gene>
    <name evidence="2" type="ORF">ACH46_15725</name>
</gene>
<feature type="transmembrane region" description="Helical" evidence="1">
    <location>
        <begin position="24"/>
        <end position="43"/>
    </location>
</feature>
<feature type="transmembrane region" description="Helical" evidence="1">
    <location>
        <begin position="133"/>
        <end position="155"/>
    </location>
</feature>
<name>A0A0N9NIF7_9ACTN</name>
<evidence type="ECO:0000313" key="2">
    <source>
        <dbReference type="EMBL" id="ALG85661.1"/>
    </source>
</evidence>
<reference evidence="3" key="1">
    <citation type="submission" date="2015-06" db="EMBL/GenBank/DDBJ databases">
        <title>Complete genome sequence and metabolic analysis of phthalate degradation pathway in Gordonia sp. QH-11.</title>
        <authorList>
            <person name="Jin D."/>
            <person name="Kong X."/>
            <person name="Bai Z."/>
        </authorList>
    </citation>
    <scope>NUCLEOTIDE SEQUENCE [LARGE SCALE GENOMIC DNA]</scope>
    <source>
        <strain evidence="3">QH-11</strain>
    </source>
</reference>
<proteinExistence type="predicted"/>
<evidence type="ECO:0000313" key="3">
    <source>
        <dbReference type="Proteomes" id="UP000063789"/>
    </source>
</evidence>
<keyword evidence="1" id="KW-0472">Membrane</keyword>
<organism evidence="2 3">
    <name type="scientific">Gordonia phthalatica</name>
    <dbReference type="NCBI Taxonomy" id="1136941"/>
    <lineage>
        <taxon>Bacteria</taxon>
        <taxon>Bacillati</taxon>
        <taxon>Actinomycetota</taxon>
        <taxon>Actinomycetes</taxon>
        <taxon>Mycobacteriales</taxon>
        <taxon>Gordoniaceae</taxon>
        <taxon>Gordonia</taxon>
    </lineage>
</organism>
<keyword evidence="3" id="KW-1185">Reference proteome</keyword>
<feature type="transmembrane region" description="Helical" evidence="1">
    <location>
        <begin position="108"/>
        <end position="126"/>
    </location>
</feature>
<keyword evidence="1" id="KW-1133">Transmembrane helix</keyword>
<feature type="transmembrane region" description="Helical" evidence="1">
    <location>
        <begin position="55"/>
        <end position="72"/>
    </location>
</feature>
<dbReference type="STRING" id="1136941.ACH46_15725"/>
<dbReference type="AlphaFoldDB" id="A0A0N9NIF7"/>
<dbReference type="EMBL" id="CP011853">
    <property type="protein sequence ID" value="ALG85661.1"/>
    <property type="molecule type" value="Genomic_DNA"/>
</dbReference>
<sequence>MEQAAMRTQQSPQTMVTMFGLNRLSFRIALTMVIVVYVIVGVILPHLGEDSGHEMVATIGAVGLAVSLWLAARGDDDPIGLGATVAAVLLGGVSAGAIWWSIPAGPMNWIRPSAPFVAYTIAMALLAIRGRIAWAWCGFILVSATAATAGIVWGWGGGTAAQAAVRMLVSLVPVTLVMLFVRPLLLFARVLDRREVVAVAEEAAQAATAQQRRRQAAALDGEVRPILEKIAAGEEISPTEAVRARLLEHDLRDSVRGAGWMSPAVREAVAQARQRGVEVRLFDDRPGGSSTIDCEVLRGELLTALRAADRGAVTARMLPRGRDAIAVIVTQDGDDVRRRYCRAGEAGRPEWNRDPDGGAV</sequence>
<dbReference type="OrthoDB" id="4376822at2"/>
<keyword evidence="1" id="KW-0812">Transmembrane</keyword>
<feature type="transmembrane region" description="Helical" evidence="1">
    <location>
        <begin position="79"/>
        <end position="102"/>
    </location>
</feature>
<accession>A0A0N9NIF7</accession>
<dbReference type="Proteomes" id="UP000063789">
    <property type="component" value="Chromosome"/>
</dbReference>
<feature type="transmembrane region" description="Helical" evidence="1">
    <location>
        <begin position="167"/>
        <end position="185"/>
    </location>
</feature>
<evidence type="ECO:0000256" key="1">
    <source>
        <dbReference type="SAM" id="Phobius"/>
    </source>
</evidence>
<reference evidence="2 3" key="2">
    <citation type="journal article" date="2017" name="Int. J. Syst. Evol. Microbiol.">
        <title>Gordonia phthalatica sp. nov., a di-n-butyl phthalate-degrading bacterium isolated from activated sludge.</title>
        <authorList>
            <person name="Jin D."/>
            <person name="Kong X."/>
            <person name="Jia M."/>
            <person name="Yu X."/>
            <person name="Wang X."/>
            <person name="Zhuang X."/>
            <person name="Deng Y."/>
            <person name="Bai Z."/>
        </authorList>
    </citation>
    <scope>NUCLEOTIDE SEQUENCE [LARGE SCALE GENOMIC DNA]</scope>
    <source>
        <strain evidence="2 3">QH-11</strain>
    </source>
</reference>
<dbReference type="PATRIC" id="fig|1136941.3.peg.3210"/>